<dbReference type="RefSeq" id="WP_322473331.1">
    <property type="nucleotide sequence ID" value="NZ_JBHRZG010000007.1"/>
</dbReference>
<organism evidence="2 3">
    <name type="scientific">Deinococcus rufus</name>
    <dbReference type="NCBI Taxonomy" id="2136097"/>
    <lineage>
        <taxon>Bacteria</taxon>
        <taxon>Thermotogati</taxon>
        <taxon>Deinococcota</taxon>
        <taxon>Deinococci</taxon>
        <taxon>Deinococcales</taxon>
        <taxon>Deinococcaceae</taxon>
        <taxon>Deinococcus</taxon>
    </lineage>
</organism>
<dbReference type="PANTHER" id="PTHR43777">
    <property type="entry name" value="MOLYBDENUM COFACTOR CYTIDYLYLTRANSFERASE"/>
    <property type="match status" value="1"/>
</dbReference>
<dbReference type="EMBL" id="JBHRZG010000007">
    <property type="protein sequence ID" value="MFC3832627.1"/>
    <property type="molecule type" value="Genomic_DNA"/>
</dbReference>
<feature type="domain" description="MobA-like NTP transferase" evidence="1">
    <location>
        <begin position="10"/>
        <end position="176"/>
    </location>
</feature>
<proteinExistence type="predicted"/>
<dbReference type="Proteomes" id="UP001595803">
    <property type="component" value="Unassembled WGS sequence"/>
</dbReference>
<dbReference type="PANTHER" id="PTHR43777:SF1">
    <property type="entry name" value="MOLYBDENUM COFACTOR CYTIDYLYLTRANSFERASE"/>
    <property type="match status" value="1"/>
</dbReference>
<dbReference type="InterPro" id="IPR025877">
    <property type="entry name" value="MobA-like_NTP_Trfase"/>
</dbReference>
<dbReference type="InterPro" id="IPR029044">
    <property type="entry name" value="Nucleotide-diphossugar_trans"/>
</dbReference>
<sequence>MTSTSLPVAGVLLAAGLSTRMGQPKQLADLHGRPLCTYAARALADAGHDHLLAVVPPGEVGDRIRAALSGLGFAFVVNPEPGRGLASSFRAAVHALPPGLAGANFALADMPLVTAGVHRALLGAFRDSGAPVVLAVYGDGDGAVRAPPHVFRADLLDAVKATPDADHGPRSLIALHRAHAVTVSVPAGLLLDVDTPDALLAAQVALPAG</sequence>
<comment type="caution">
    <text evidence="2">The sequence shown here is derived from an EMBL/GenBank/DDBJ whole genome shotgun (WGS) entry which is preliminary data.</text>
</comment>
<name>A0ABV7Z7G5_9DEIO</name>
<accession>A0ABV7Z7G5</accession>
<evidence type="ECO:0000313" key="2">
    <source>
        <dbReference type="EMBL" id="MFC3832627.1"/>
    </source>
</evidence>
<keyword evidence="3" id="KW-1185">Reference proteome</keyword>
<dbReference type="SUPFAM" id="SSF53448">
    <property type="entry name" value="Nucleotide-diphospho-sugar transferases"/>
    <property type="match status" value="1"/>
</dbReference>
<evidence type="ECO:0000313" key="3">
    <source>
        <dbReference type="Proteomes" id="UP001595803"/>
    </source>
</evidence>
<evidence type="ECO:0000259" key="1">
    <source>
        <dbReference type="Pfam" id="PF12804"/>
    </source>
</evidence>
<reference evidence="3" key="1">
    <citation type="journal article" date="2019" name="Int. J. Syst. Evol. Microbiol.">
        <title>The Global Catalogue of Microorganisms (GCM) 10K type strain sequencing project: providing services to taxonomists for standard genome sequencing and annotation.</title>
        <authorList>
            <consortium name="The Broad Institute Genomics Platform"/>
            <consortium name="The Broad Institute Genome Sequencing Center for Infectious Disease"/>
            <person name="Wu L."/>
            <person name="Ma J."/>
        </authorList>
    </citation>
    <scope>NUCLEOTIDE SEQUENCE [LARGE SCALE GENOMIC DNA]</scope>
    <source>
        <strain evidence="3">CCTCC AB 2017081</strain>
    </source>
</reference>
<gene>
    <name evidence="2" type="ORF">ACFOSB_07120</name>
</gene>
<dbReference type="CDD" id="cd04182">
    <property type="entry name" value="GT_2_like_f"/>
    <property type="match status" value="1"/>
</dbReference>
<dbReference type="Pfam" id="PF12804">
    <property type="entry name" value="NTP_transf_3"/>
    <property type="match status" value="1"/>
</dbReference>
<protein>
    <submittedName>
        <fullName evidence="2">Nucleotidyltransferase family protein</fullName>
    </submittedName>
</protein>
<dbReference type="Gene3D" id="3.90.550.10">
    <property type="entry name" value="Spore Coat Polysaccharide Biosynthesis Protein SpsA, Chain A"/>
    <property type="match status" value="1"/>
</dbReference>